<dbReference type="Gene3D" id="2.20.25.190">
    <property type="match status" value="1"/>
</dbReference>
<keyword evidence="1" id="KW-0862">Zinc</keyword>
<feature type="region of interest" description="Disordered" evidence="2">
    <location>
        <begin position="96"/>
        <end position="121"/>
    </location>
</feature>
<dbReference type="SUPFAM" id="SSF57783">
    <property type="entry name" value="Zinc beta-ribbon"/>
    <property type="match status" value="1"/>
</dbReference>
<reference evidence="3" key="1">
    <citation type="submission" date="2013-11" db="EMBL/GenBank/DDBJ databases">
        <title>Comparative genomics of Ignicoccus.</title>
        <authorList>
            <person name="Podar M."/>
        </authorList>
    </citation>
    <scope>NUCLEOTIDE SEQUENCE</scope>
    <source>
        <strain evidence="3">DSM 13166</strain>
    </source>
</reference>
<dbReference type="Pfam" id="PF05129">
    <property type="entry name" value="Zn_ribbon_Elf1"/>
    <property type="match status" value="1"/>
</dbReference>
<accession>A0A977K9M1</accession>
<evidence type="ECO:0000256" key="2">
    <source>
        <dbReference type="SAM" id="MobiDB-lite"/>
    </source>
</evidence>
<keyword evidence="4" id="KW-1185">Reference proteome</keyword>
<dbReference type="Proteomes" id="UP001063698">
    <property type="component" value="Chromosome"/>
</dbReference>
<dbReference type="InterPro" id="IPR038567">
    <property type="entry name" value="T_Elf1_sf"/>
</dbReference>
<evidence type="ECO:0000256" key="1">
    <source>
        <dbReference type="ARBA" id="ARBA00022833"/>
    </source>
</evidence>
<evidence type="ECO:0000313" key="4">
    <source>
        <dbReference type="Proteomes" id="UP001063698"/>
    </source>
</evidence>
<organism evidence="3 4">
    <name type="scientific">Ignicoccus pacificus DSM 13166</name>
    <dbReference type="NCBI Taxonomy" id="940294"/>
    <lineage>
        <taxon>Archaea</taxon>
        <taxon>Thermoproteota</taxon>
        <taxon>Thermoprotei</taxon>
        <taxon>Desulfurococcales</taxon>
        <taxon>Desulfurococcaceae</taxon>
        <taxon>Ignicoccus</taxon>
    </lineage>
</organism>
<evidence type="ECO:0000313" key="3">
    <source>
        <dbReference type="EMBL" id="UXD21567.1"/>
    </source>
</evidence>
<dbReference type="EMBL" id="CP006868">
    <property type="protein sequence ID" value="UXD21567.1"/>
    <property type="molecule type" value="Genomic_DNA"/>
</dbReference>
<gene>
    <name evidence="3" type="ORF">IPA_05485</name>
</gene>
<protein>
    <submittedName>
        <fullName evidence="3">Uncharacterized protein</fullName>
    </submittedName>
</protein>
<proteinExistence type="predicted"/>
<sequence length="121" mass="14096">MRGRGDVGRRRRRRKVIRRVPRLPTMFQCPHCGAQALLIDIRTDRRSKKRIAQIRCGSCGLHYEMDLTDNPIADKAWVYGKFIDLYYAGEIKVEEAEEEEKEVEESEEGEEGGGLPEEEEW</sequence>
<dbReference type="InterPro" id="IPR007808">
    <property type="entry name" value="Elf1"/>
</dbReference>
<dbReference type="AlphaFoldDB" id="A0A977K9M1"/>
<dbReference type="KEGG" id="ipc:IPA_05485"/>
<name>A0A977K9M1_9CREN</name>